<reference evidence="1 2" key="1">
    <citation type="submission" date="2019-05" db="EMBL/GenBank/DDBJ databases">
        <title>Emergence of the Ug99 lineage of the wheat stem rust pathogen through somatic hybridization.</title>
        <authorList>
            <person name="Li F."/>
            <person name="Upadhyaya N.M."/>
            <person name="Sperschneider J."/>
            <person name="Matny O."/>
            <person name="Nguyen-Phuc H."/>
            <person name="Mago R."/>
            <person name="Raley C."/>
            <person name="Miller M.E."/>
            <person name="Silverstein K.A.T."/>
            <person name="Henningsen E."/>
            <person name="Hirsch C.D."/>
            <person name="Visser B."/>
            <person name="Pretorius Z.A."/>
            <person name="Steffenson B.J."/>
            <person name="Schwessinger B."/>
            <person name="Dodds P.N."/>
            <person name="Figueroa M."/>
        </authorList>
    </citation>
    <scope>NUCLEOTIDE SEQUENCE [LARGE SCALE GENOMIC DNA]</scope>
    <source>
        <strain evidence="1 2">Ug99</strain>
    </source>
</reference>
<accession>A0A5B0Q3F6</accession>
<evidence type="ECO:0000313" key="2">
    <source>
        <dbReference type="Proteomes" id="UP000325313"/>
    </source>
</evidence>
<evidence type="ECO:0008006" key="3">
    <source>
        <dbReference type="Google" id="ProtNLM"/>
    </source>
</evidence>
<comment type="caution">
    <text evidence="1">The sequence shown here is derived from an EMBL/GenBank/DDBJ whole genome shotgun (WGS) entry which is preliminary data.</text>
</comment>
<protein>
    <recommendedName>
        <fullName evidence="3">Retrotransposon Copia-like N-terminal domain-containing protein</fullName>
    </recommendedName>
</protein>
<dbReference type="EMBL" id="VDEP01000307">
    <property type="protein sequence ID" value="KAA1107706.1"/>
    <property type="molecule type" value="Genomic_DNA"/>
</dbReference>
<sequence length="127" mass="14598">MGSHHDYQVVRESKIILSNNNYTLWLLPIKAKIYKLKALNIVTGTATCPDPEKDKDNFKLYNKLNEDAYTEIVQYLNQEVLAYVRDGPSASGYPLAFSAESDIRIRIRIRWRVSARISADIRPLNDP</sequence>
<evidence type="ECO:0000313" key="1">
    <source>
        <dbReference type="EMBL" id="KAA1107706.1"/>
    </source>
</evidence>
<dbReference type="AlphaFoldDB" id="A0A5B0Q3F6"/>
<dbReference type="Proteomes" id="UP000325313">
    <property type="component" value="Unassembled WGS sequence"/>
</dbReference>
<name>A0A5B0Q3F6_PUCGR</name>
<proteinExistence type="predicted"/>
<organism evidence="1 2">
    <name type="scientific">Puccinia graminis f. sp. tritici</name>
    <dbReference type="NCBI Taxonomy" id="56615"/>
    <lineage>
        <taxon>Eukaryota</taxon>
        <taxon>Fungi</taxon>
        <taxon>Dikarya</taxon>
        <taxon>Basidiomycota</taxon>
        <taxon>Pucciniomycotina</taxon>
        <taxon>Pucciniomycetes</taxon>
        <taxon>Pucciniales</taxon>
        <taxon>Pucciniaceae</taxon>
        <taxon>Puccinia</taxon>
    </lineage>
</organism>
<gene>
    <name evidence="1" type="ORF">PGTUg99_002684</name>
</gene>